<protein>
    <recommendedName>
        <fullName evidence="4">Pentatricopeptide repeat-containing protein</fullName>
    </recommendedName>
</protein>
<organism evidence="2 3">
    <name type="scientific">Porphyridium purpureum</name>
    <name type="common">Red alga</name>
    <name type="synonym">Porphyridium cruentum</name>
    <dbReference type="NCBI Taxonomy" id="35688"/>
    <lineage>
        <taxon>Eukaryota</taxon>
        <taxon>Rhodophyta</taxon>
        <taxon>Bangiophyceae</taxon>
        <taxon>Porphyridiales</taxon>
        <taxon>Porphyridiaceae</taxon>
        <taxon>Porphyridium</taxon>
    </lineage>
</organism>
<comment type="caution">
    <text evidence="2">The sequence shown here is derived from an EMBL/GenBank/DDBJ whole genome shotgun (WGS) entry which is preliminary data.</text>
</comment>
<dbReference type="PANTHER" id="PTHR47934:SF6">
    <property type="entry name" value="MITOCHONDRIAL GROUP I INTRON SPLICING FACTOR CCM1-RELATED"/>
    <property type="match status" value="1"/>
</dbReference>
<evidence type="ECO:0008006" key="4">
    <source>
        <dbReference type="Google" id="ProtNLM"/>
    </source>
</evidence>
<evidence type="ECO:0000313" key="2">
    <source>
        <dbReference type="EMBL" id="KAA8496260.1"/>
    </source>
</evidence>
<evidence type="ECO:0000313" key="3">
    <source>
        <dbReference type="Proteomes" id="UP000324585"/>
    </source>
</evidence>
<dbReference type="OrthoDB" id="185373at2759"/>
<proteinExistence type="predicted"/>
<dbReference type="Proteomes" id="UP000324585">
    <property type="component" value="Unassembled WGS sequence"/>
</dbReference>
<reference evidence="3" key="1">
    <citation type="journal article" date="2019" name="Nat. Commun.">
        <title>Expansion of phycobilisome linker gene families in mesophilic red algae.</title>
        <authorList>
            <person name="Lee J."/>
            <person name="Kim D."/>
            <person name="Bhattacharya D."/>
            <person name="Yoon H.S."/>
        </authorList>
    </citation>
    <scope>NUCLEOTIDE SEQUENCE [LARGE SCALE GENOMIC DNA]</scope>
    <source>
        <strain evidence="3">CCMP 1328</strain>
    </source>
</reference>
<dbReference type="AlphaFoldDB" id="A0A5J4YZ50"/>
<name>A0A5J4YZ50_PORPP</name>
<evidence type="ECO:0000256" key="1">
    <source>
        <dbReference type="SAM" id="MobiDB-lite"/>
    </source>
</evidence>
<sequence length="874" mass="98826">MPSSRFGNKEVVGVDVTFCIAKRQMIGALRAGPARTAYESAGAANLDQHCSCTWQRSGKVDRRRPLGDEGEDNRVAGGRSERERLFRATFIVTARELNEQLRAALDDQAGLDDAEQIVRHHRYAPFDARTVDICLRIARQVEVKDDGNLSDEKKEISAEFSANARARHALKFAVGVLRRASSDQVPLDSHVLTHILALARPCTKSTVAWIVKRRIESIQRYPVDAIGYRGLVIHFVSCKRPDMLFELFDEMVRVQPATLDVDTFARFLNGFLKFKLYDTAWHVWSIMREPPFSRQVVVDSAILSSGAWICARGQGKAEGVLWITSQYKALGLEPPSRELSLLTAAFVHDGWMAEALRTMEWTVHLNYVLHQREIIQFVDRCVRHHAWAELLQLADPLSKTNIIEHLSCARRVLTDWDLGEEFSENSKLPEALLGYSTEDTREGPLRTWRLGSAIHTQSVGIKVSGNLVGDGALLNPRAAAAWPVPPVDARMDPRMLSLHPRSRTHDTNSSSTDDLGPANERFTVLPGDMELTNSMDATRALNDKLQRALFKRTPLSDVERILNAASGVPLSNWTLDFLLRLARYERDSDPRRRLAFAVRMVQVARCDGAELNSYALLQMLPLARTCQKVNVVLSLRNLIERQGHTLSERAYNGLISHYGACHRPDLMFQVFRQRLDMYRGADADAMRSVMYGLLRNKKAKTALEVWKIMRSPPHSESIQVDAGLLECGAYICAHGEAEEARWIGAKYREMEITPPSKPLHVLVSAFVNSGNYKEAREYMRWIMQLGCTLHERRLYQYIPDCQRRGKPEELLPLSDVLVEAKNLVSSRVEQVLVVQAFLRALSRAAWLQLVDKHLVADCAQRVQNRWNISSGRMA</sequence>
<dbReference type="InterPro" id="IPR051114">
    <property type="entry name" value="Mito_RNA_Proc_CCM1"/>
</dbReference>
<dbReference type="GO" id="GO:0007005">
    <property type="term" value="P:mitochondrion organization"/>
    <property type="evidence" value="ECO:0007669"/>
    <property type="project" value="TreeGrafter"/>
</dbReference>
<dbReference type="GO" id="GO:0005739">
    <property type="term" value="C:mitochondrion"/>
    <property type="evidence" value="ECO:0007669"/>
    <property type="project" value="TreeGrafter"/>
</dbReference>
<dbReference type="Gene3D" id="1.25.40.10">
    <property type="entry name" value="Tetratricopeptide repeat domain"/>
    <property type="match status" value="2"/>
</dbReference>
<dbReference type="GO" id="GO:0003729">
    <property type="term" value="F:mRNA binding"/>
    <property type="evidence" value="ECO:0007669"/>
    <property type="project" value="TreeGrafter"/>
</dbReference>
<gene>
    <name evidence="2" type="ORF">FVE85_2415</name>
</gene>
<keyword evidence="3" id="KW-1185">Reference proteome</keyword>
<feature type="region of interest" description="Disordered" evidence="1">
    <location>
        <begin position="499"/>
        <end position="520"/>
    </location>
</feature>
<dbReference type="GO" id="GO:0006396">
    <property type="term" value="P:RNA processing"/>
    <property type="evidence" value="ECO:0007669"/>
    <property type="project" value="TreeGrafter"/>
</dbReference>
<accession>A0A5J4YZ50</accession>
<dbReference type="InterPro" id="IPR011990">
    <property type="entry name" value="TPR-like_helical_dom_sf"/>
</dbReference>
<dbReference type="PANTHER" id="PTHR47934">
    <property type="entry name" value="PENTATRICOPEPTIDE REPEAT-CONTAINING PROTEIN PET309, MITOCHONDRIAL"/>
    <property type="match status" value="1"/>
</dbReference>
<dbReference type="EMBL" id="VRMN01000003">
    <property type="protein sequence ID" value="KAA8496260.1"/>
    <property type="molecule type" value="Genomic_DNA"/>
</dbReference>